<keyword evidence="2" id="KW-1185">Reference proteome</keyword>
<proteinExistence type="predicted"/>
<dbReference type="AlphaFoldDB" id="A0A2P5EYN9"/>
<accession>A0A2P5EYN9</accession>
<sequence length="49" mass="5448">MAKWVGPNELGQPDQFKVGSGVAWLCSQGWVKPITFWQARASYQLIPNG</sequence>
<protein>
    <submittedName>
        <fullName evidence="1">Uncharacterized protein</fullName>
    </submittedName>
</protein>
<dbReference type="InParanoid" id="A0A2P5EYN9"/>
<dbReference type="Proteomes" id="UP000237000">
    <property type="component" value="Unassembled WGS sequence"/>
</dbReference>
<evidence type="ECO:0000313" key="2">
    <source>
        <dbReference type="Proteomes" id="UP000237000"/>
    </source>
</evidence>
<evidence type="ECO:0000313" key="1">
    <source>
        <dbReference type="EMBL" id="PON90655.1"/>
    </source>
</evidence>
<organism evidence="1 2">
    <name type="scientific">Trema orientale</name>
    <name type="common">Charcoal tree</name>
    <name type="synonym">Celtis orientalis</name>
    <dbReference type="NCBI Taxonomy" id="63057"/>
    <lineage>
        <taxon>Eukaryota</taxon>
        <taxon>Viridiplantae</taxon>
        <taxon>Streptophyta</taxon>
        <taxon>Embryophyta</taxon>
        <taxon>Tracheophyta</taxon>
        <taxon>Spermatophyta</taxon>
        <taxon>Magnoliopsida</taxon>
        <taxon>eudicotyledons</taxon>
        <taxon>Gunneridae</taxon>
        <taxon>Pentapetalae</taxon>
        <taxon>rosids</taxon>
        <taxon>fabids</taxon>
        <taxon>Rosales</taxon>
        <taxon>Cannabaceae</taxon>
        <taxon>Trema</taxon>
    </lineage>
</organism>
<gene>
    <name evidence="1" type="ORF">TorRG33x02_135120</name>
</gene>
<dbReference type="EMBL" id="JXTC01000081">
    <property type="protein sequence ID" value="PON90655.1"/>
    <property type="molecule type" value="Genomic_DNA"/>
</dbReference>
<comment type="caution">
    <text evidence="1">The sequence shown here is derived from an EMBL/GenBank/DDBJ whole genome shotgun (WGS) entry which is preliminary data.</text>
</comment>
<name>A0A2P5EYN9_TREOI</name>
<reference evidence="2" key="1">
    <citation type="submission" date="2016-06" db="EMBL/GenBank/DDBJ databases">
        <title>Parallel loss of symbiosis genes in relatives of nitrogen-fixing non-legume Parasponia.</title>
        <authorList>
            <person name="Van Velzen R."/>
            <person name="Holmer R."/>
            <person name="Bu F."/>
            <person name="Rutten L."/>
            <person name="Van Zeijl A."/>
            <person name="Liu W."/>
            <person name="Santuari L."/>
            <person name="Cao Q."/>
            <person name="Sharma T."/>
            <person name="Shen D."/>
            <person name="Roswanjaya Y."/>
            <person name="Wardhani T."/>
            <person name="Kalhor M.S."/>
            <person name="Jansen J."/>
            <person name="Van den Hoogen J."/>
            <person name="Gungor B."/>
            <person name="Hartog M."/>
            <person name="Hontelez J."/>
            <person name="Verver J."/>
            <person name="Yang W.-C."/>
            <person name="Schijlen E."/>
            <person name="Repin R."/>
            <person name="Schilthuizen M."/>
            <person name="Schranz E."/>
            <person name="Heidstra R."/>
            <person name="Miyata K."/>
            <person name="Fedorova E."/>
            <person name="Kohlen W."/>
            <person name="Bisseling T."/>
            <person name="Smit S."/>
            <person name="Geurts R."/>
        </authorList>
    </citation>
    <scope>NUCLEOTIDE SEQUENCE [LARGE SCALE GENOMIC DNA]</scope>
    <source>
        <strain evidence="2">cv. RG33-2</strain>
    </source>
</reference>